<reference evidence="3 4" key="1">
    <citation type="submission" date="2016-03" db="EMBL/GenBank/DDBJ databases">
        <authorList>
            <person name="Ploux O."/>
        </authorList>
    </citation>
    <scope>NUCLEOTIDE SEQUENCE [LARGE SCALE GENOMIC DNA]</scope>
    <source>
        <strain evidence="3 4">R-45371</strain>
    </source>
</reference>
<dbReference type="Proteomes" id="UP000077763">
    <property type="component" value="Unassembled WGS sequence"/>
</dbReference>
<dbReference type="AlphaFoldDB" id="A0A177MWG9"/>
<dbReference type="GO" id="GO:0015288">
    <property type="term" value="F:porin activity"/>
    <property type="evidence" value="ECO:0007669"/>
    <property type="project" value="InterPro"/>
</dbReference>
<dbReference type="InterPro" id="IPR038673">
    <property type="entry name" value="OprB_sf"/>
</dbReference>
<name>A0A177MWG9_METMH</name>
<protein>
    <submittedName>
        <fullName evidence="3">Uncharacterized protein</fullName>
    </submittedName>
</protein>
<gene>
    <name evidence="3" type="ORF">A1353_04690</name>
</gene>
<dbReference type="Pfam" id="PF04966">
    <property type="entry name" value="OprB"/>
    <property type="match status" value="1"/>
</dbReference>
<accession>A0A177MWG9</accession>
<dbReference type="EMBL" id="LUUH01000002">
    <property type="protein sequence ID" value="OAI09613.1"/>
    <property type="molecule type" value="Genomic_DNA"/>
</dbReference>
<comment type="caution">
    <text evidence="3">The sequence shown here is derived from an EMBL/GenBank/DDBJ whole genome shotgun (WGS) entry which is preliminary data.</text>
</comment>
<sequence>MRLGGVDGFIGDGNLRYRPEQVVDIFYKLRLLPSAWMTLDYQHIANPAYNADRGPVDVYGVRAHFEF</sequence>
<dbReference type="GO" id="GO:0016020">
    <property type="term" value="C:membrane"/>
    <property type="evidence" value="ECO:0007669"/>
    <property type="project" value="InterPro"/>
</dbReference>
<proteinExistence type="inferred from homology"/>
<comment type="similarity">
    <text evidence="1 2">Belongs to the OprB family.</text>
</comment>
<dbReference type="GO" id="GO:0008643">
    <property type="term" value="P:carbohydrate transport"/>
    <property type="evidence" value="ECO:0007669"/>
    <property type="project" value="InterPro"/>
</dbReference>
<evidence type="ECO:0000313" key="4">
    <source>
        <dbReference type="Proteomes" id="UP000077763"/>
    </source>
</evidence>
<dbReference type="Gene3D" id="2.40.160.180">
    <property type="entry name" value="Carbohydrate-selective porin OprB"/>
    <property type="match status" value="1"/>
</dbReference>
<evidence type="ECO:0000256" key="1">
    <source>
        <dbReference type="ARBA" id="ARBA00008769"/>
    </source>
</evidence>
<evidence type="ECO:0000256" key="2">
    <source>
        <dbReference type="RuleBase" id="RU363072"/>
    </source>
</evidence>
<dbReference type="InterPro" id="IPR007049">
    <property type="entry name" value="Carb-sel_porin_OprB"/>
</dbReference>
<evidence type="ECO:0000313" key="3">
    <source>
        <dbReference type="EMBL" id="OAI09613.1"/>
    </source>
</evidence>
<organism evidence="3 4">
    <name type="scientific">Methylomonas methanica</name>
    <dbReference type="NCBI Taxonomy" id="421"/>
    <lineage>
        <taxon>Bacteria</taxon>
        <taxon>Pseudomonadati</taxon>
        <taxon>Pseudomonadota</taxon>
        <taxon>Gammaproteobacteria</taxon>
        <taxon>Methylococcales</taxon>
        <taxon>Methylococcaceae</taxon>
        <taxon>Methylomonas</taxon>
    </lineage>
</organism>